<evidence type="ECO:0000313" key="2">
    <source>
        <dbReference type="EMBL" id="GAX29091.1"/>
    </source>
</evidence>
<feature type="compositionally biased region" description="Basic and acidic residues" evidence="1">
    <location>
        <begin position="114"/>
        <end position="124"/>
    </location>
</feature>
<dbReference type="AlphaFoldDB" id="A0A1Z5KSX0"/>
<protein>
    <submittedName>
        <fullName evidence="2">Uncharacterized protein</fullName>
    </submittedName>
</protein>
<organism evidence="2 3">
    <name type="scientific">Fistulifera solaris</name>
    <name type="common">Oleaginous diatom</name>
    <dbReference type="NCBI Taxonomy" id="1519565"/>
    <lineage>
        <taxon>Eukaryota</taxon>
        <taxon>Sar</taxon>
        <taxon>Stramenopiles</taxon>
        <taxon>Ochrophyta</taxon>
        <taxon>Bacillariophyta</taxon>
        <taxon>Bacillariophyceae</taxon>
        <taxon>Bacillariophycidae</taxon>
        <taxon>Naviculales</taxon>
        <taxon>Naviculaceae</taxon>
        <taxon>Fistulifera</taxon>
    </lineage>
</organism>
<evidence type="ECO:0000313" key="3">
    <source>
        <dbReference type="Proteomes" id="UP000198406"/>
    </source>
</evidence>
<reference evidence="2 3" key="1">
    <citation type="journal article" date="2015" name="Plant Cell">
        <title>Oil accumulation by the oleaginous diatom Fistulifera solaris as revealed by the genome and transcriptome.</title>
        <authorList>
            <person name="Tanaka T."/>
            <person name="Maeda Y."/>
            <person name="Veluchamy A."/>
            <person name="Tanaka M."/>
            <person name="Abida H."/>
            <person name="Marechal E."/>
            <person name="Bowler C."/>
            <person name="Muto M."/>
            <person name="Sunaga Y."/>
            <person name="Tanaka M."/>
            <person name="Yoshino T."/>
            <person name="Taniguchi T."/>
            <person name="Fukuda Y."/>
            <person name="Nemoto M."/>
            <person name="Matsumoto M."/>
            <person name="Wong P.S."/>
            <person name="Aburatani S."/>
            <person name="Fujibuchi W."/>
        </authorList>
    </citation>
    <scope>NUCLEOTIDE SEQUENCE [LARGE SCALE GENOMIC DNA]</scope>
    <source>
        <strain evidence="2 3">JPCC DA0580</strain>
    </source>
</reference>
<evidence type="ECO:0000256" key="1">
    <source>
        <dbReference type="SAM" id="MobiDB-lite"/>
    </source>
</evidence>
<dbReference type="EMBL" id="BDSP01000285">
    <property type="protein sequence ID" value="GAX29091.1"/>
    <property type="molecule type" value="Genomic_DNA"/>
</dbReference>
<feature type="compositionally biased region" description="Polar residues" evidence="1">
    <location>
        <begin position="98"/>
        <end position="113"/>
    </location>
</feature>
<dbReference type="Proteomes" id="UP000198406">
    <property type="component" value="Unassembled WGS sequence"/>
</dbReference>
<dbReference type="InParanoid" id="A0A1Z5KSX0"/>
<gene>
    <name evidence="2" type="ORF">FisN_7Hu314</name>
</gene>
<sequence>MTPPSSTLPEDPPRAYYSPFIVVPKPTAVKTSQPRPVLLIPRKEPVTILPRNVRSWNMLPSDQVEEPSRKRQRQEDDDTTLSPRRKEITRSPVVPPETVSSIAQESSLMSQNCREWESITKAKE</sequence>
<comment type="caution">
    <text evidence="2">The sequence shown here is derived from an EMBL/GenBank/DDBJ whole genome shotgun (WGS) entry which is preliminary data.</text>
</comment>
<feature type="region of interest" description="Disordered" evidence="1">
    <location>
        <begin position="53"/>
        <end position="124"/>
    </location>
</feature>
<keyword evidence="3" id="KW-1185">Reference proteome</keyword>
<proteinExistence type="predicted"/>
<name>A0A1Z5KSX0_FISSO</name>
<accession>A0A1Z5KSX0</accession>